<sequence length="511" mass="56073">MPDLPPEISPLSLPNNAADKWYKDPGLRSLTLPILVGFASSVSQGYDGSLINGLLANKKHFVSAIDNPDPNKLGLIVAAYTLGSIPGLFPSSYLADRYGRRVSLTIGCIIIVAGACVQALTTGGWHMFGGRFIIGMGSSFCGVSGFAYTVEIAHPRNRSQVSALINTTWYIGAIIAAWTTFATGYWDSAWSWRLPCLVQVVTPLFQLVSMPFVPESPRYLVSKGREDEAHCTLAKYHANGDMDDELVLYELQEIKEAIETERTAPAGVTYASFLKTPGNRHRLAILIMVGFFSQWVGNGIISYYLVAILESVGMTSPAQQQGFNGGLQIWNWFLAVGGSLCVERLGRRKLWLTSAIGMFVTFCIIMGCSAAYSEHGLKNAGPAVMAFLFLYFGFYDIAFTGLTIAYPLEILPYSLRTRGMAIVILCIMLAAFFNQYVNPIALAAIQWRYYGVYIVIQAISIVCIYLYYPETKGLLLEEVATVFDGPKAVPSLERGSKDDIKDGVRSQFEAV</sequence>
<evidence type="ECO:0000259" key="10">
    <source>
        <dbReference type="PROSITE" id="PS50850"/>
    </source>
</evidence>
<dbReference type="InterPro" id="IPR003663">
    <property type="entry name" value="Sugar/inositol_transpt"/>
</dbReference>
<comment type="catalytic activity">
    <reaction evidence="7">
        <text>myo-inositol(out) + H(+)(out) = myo-inositol(in) + H(+)(in)</text>
        <dbReference type="Rhea" id="RHEA:60364"/>
        <dbReference type="ChEBI" id="CHEBI:15378"/>
        <dbReference type="ChEBI" id="CHEBI:17268"/>
    </reaction>
</comment>
<evidence type="ECO:0000313" key="11">
    <source>
        <dbReference type="EMBL" id="GMK58884.1"/>
    </source>
</evidence>
<evidence type="ECO:0000313" key="12">
    <source>
        <dbReference type="Proteomes" id="UP001222932"/>
    </source>
</evidence>
<feature type="transmembrane region" description="Helical" evidence="9">
    <location>
        <begin position="350"/>
        <end position="372"/>
    </location>
</feature>
<feature type="transmembrane region" description="Helical" evidence="9">
    <location>
        <begin position="384"/>
        <end position="408"/>
    </location>
</feature>
<reference evidence="11" key="1">
    <citation type="journal article" date="2023" name="BMC Genomics">
        <title>Chromosome-level genome assemblies of Cutaneotrichosporon spp. (Trichosporonales, Basidiomycota) reveal imbalanced evolution between nucleotide sequences and chromosome synteny.</title>
        <authorList>
            <person name="Kobayashi Y."/>
            <person name="Kayamori A."/>
            <person name="Aoki K."/>
            <person name="Shiwa Y."/>
            <person name="Matsutani M."/>
            <person name="Fujita N."/>
            <person name="Sugita T."/>
            <person name="Iwasaki W."/>
            <person name="Tanaka N."/>
            <person name="Takashima M."/>
        </authorList>
    </citation>
    <scope>NUCLEOTIDE SEQUENCE</scope>
    <source>
        <strain evidence="11">HIS016</strain>
    </source>
</reference>
<dbReference type="PROSITE" id="PS00216">
    <property type="entry name" value="SUGAR_TRANSPORT_1"/>
    <property type="match status" value="2"/>
</dbReference>
<feature type="domain" description="Major facilitator superfamily (MFS) profile" evidence="10">
    <location>
        <begin position="33"/>
        <end position="472"/>
    </location>
</feature>
<protein>
    <recommendedName>
        <fullName evidence="10">Major facilitator superfamily (MFS) profile domain-containing protein</fullName>
    </recommendedName>
</protein>
<accession>A0AAD3YEC9</accession>
<dbReference type="InterPro" id="IPR050360">
    <property type="entry name" value="MFS_Sugar_Transporters"/>
</dbReference>
<proteinExistence type="inferred from homology"/>
<feature type="transmembrane region" description="Helical" evidence="9">
    <location>
        <begin position="73"/>
        <end position="95"/>
    </location>
</feature>
<evidence type="ECO:0000256" key="3">
    <source>
        <dbReference type="ARBA" id="ARBA00022448"/>
    </source>
</evidence>
<dbReference type="Gene3D" id="1.20.1250.20">
    <property type="entry name" value="MFS general substrate transporter like domains"/>
    <property type="match status" value="1"/>
</dbReference>
<keyword evidence="5 9" id="KW-1133">Transmembrane helix</keyword>
<feature type="transmembrane region" description="Helical" evidence="9">
    <location>
        <begin position="420"/>
        <end position="437"/>
    </location>
</feature>
<evidence type="ECO:0000256" key="8">
    <source>
        <dbReference type="RuleBase" id="RU003346"/>
    </source>
</evidence>
<comment type="subcellular location">
    <subcellularLocation>
        <location evidence="1">Membrane</location>
        <topology evidence="1">Multi-pass membrane protein</topology>
    </subcellularLocation>
</comment>
<comment type="caution">
    <text evidence="11">The sequence shown here is derived from an EMBL/GenBank/DDBJ whole genome shotgun (WGS) entry which is preliminary data.</text>
</comment>
<comment type="similarity">
    <text evidence="2 8">Belongs to the major facilitator superfamily. Sugar transporter (TC 2.A.1.1) family.</text>
</comment>
<dbReference type="InterPro" id="IPR005829">
    <property type="entry name" value="Sugar_transporter_CS"/>
</dbReference>
<dbReference type="NCBIfam" id="TIGR00879">
    <property type="entry name" value="SP"/>
    <property type="match status" value="1"/>
</dbReference>
<dbReference type="InterPro" id="IPR005828">
    <property type="entry name" value="MFS_sugar_transport-like"/>
</dbReference>
<evidence type="ECO:0000256" key="7">
    <source>
        <dbReference type="ARBA" id="ARBA00049119"/>
    </source>
</evidence>
<evidence type="ECO:0000256" key="2">
    <source>
        <dbReference type="ARBA" id="ARBA00010992"/>
    </source>
</evidence>
<evidence type="ECO:0000256" key="9">
    <source>
        <dbReference type="SAM" id="Phobius"/>
    </source>
</evidence>
<dbReference type="Pfam" id="PF00083">
    <property type="entry name" value="Sugar_tr"/>
    <property type="match status" value="1"/>
</dbReference>
<dbReference type="PANTHER" id="PTHR48022">
    <property type="entry name" value="PLASTIDIC GLUCOSE TRANSPORTER 4"/>
    <property type="match status" value="1"/>
</dbReference>
<dbReference type="AlphaFoldDB" id="A0AAD3YEC9"/>
<gene>
    <name evidence="11" type="ORF">CspeluHIS016_0603260</name>
</gene>
<feature type="transmembrane region" description="Helical" evidence="9">
    <location>
        <begin position="283"/>
        <end position="305"/>
    </location>
</feature>
<keyword evidence="12" id="KW-1185">Reference proteome</keyword>
<evidence type="ECO:0000256" key="6">
    <source>
        <dbReference type="ARBA" id="ARBA00023136"/>
    </source>
</evidence>
<reference evidence="11" key="2">
    <citation type="submission" date="2023-06" db="EMBL/GenBank/DDBJ databases">
        <authorList>
            <person name="Kobayashi Y."/>
            <person name="Kayamori A."/>
            <person name="Aoki K."/>
            <person name="Shiwa Y."/>
            <person name="Fujita N."/>
            <person name="Sugita T."/>
            <person name="Iwasaki W."/>
            <person name="Tanaka N."/>
            <person name="Takashima M."/>
        </authorList>
    </citation>
    <scope>NUCLEOTIDE SEQUENCE</scope>
    <source>
        <strain evidence="11">HIS016</strain>
    </source>
</reference>
<evidence type="ECO:0000256" key="4">
    <source>
        <dbReference type="ARBA" id="ARBA00022692"/>
    </source>
</evidence>
<keyword evidence="4 9" id="KW-0812">Transmembrane</keyword>
<dbReference type="EMBL" id="BTCM01000006">
    <property type="protein sequence ID" value="GMK58884.1"/>
    <property type="molecule type" value="Genomic_DNA"/>
</dbReference>
<keyword evidence="6 9" id="KW-0472">Membrane</keyword>
<dbReference type="InterPro" id="IPR020846">
    <property type="entry name" value="MFS_dom"/>
</dbReference>
<feature type="transmembrane region" description="Helical" evidence="9">
    <location>
        <begin position="449"/>
        <end position="468"/>
    </location>
</feature>
<dbReference type="PANTHER" id="PTHR48022:SF64">
    <property type="entry name" value="MAJOR FACILITATOR SUPERFAMILY (MFS) PROFILE DOMAIN-CONTAINING PROTEIN"/>
    <property type="match status" value="1"/>
</dbReference>
<evidence type="ECO:0000256" key="5">
    <source>
        <dbReference type="ARBA" id="ARBA00022989"/>
    </source>
</evidence>
<dbReference type="InterPro" id="IPR036259">
    <property type="entry name" value="MFS_trans_sf"/>
</dbReference>
<dbReference type="Proteomes" id="UP001222932">
    <property type="component" value="Unassembled WGS sequence"/>
</dbReference>
<dbReference type="PROSITE" id="PS50850">
    <property type="entry name" value="MFS"/>
    <property type="match status" value="1"/>
</dbReference>
<dbReference type="GO" id="GO:0005351">
    <property type="term" value="F:carbohydrate:proton symporter activity"/>
    <property type="evidence" value="ECO:0007669"/>
    <property type="project" value="TreeGrafter"/>
</dbReference>
<dbReference type="SUPFAM" id="SSF103473">
    <property type="entry name" value="MFS general substrate transporter"/>
    <property type="match status" value="1"/>
</dbReference>
<dbReference type="GO" id="GO:0016020">
    <property type="term" value="C:membrane"/>
    <property type="evidence" value="ECO:0007669"/>
    <property type="project" value="UniProtKB-SubCell"/>
</dbReference>
<evidence type="ECO:0000256" key="1">
    <source>
        <dbReference type="ARBA" id="ARBA00004141"/>
    </source>
</evidence>
<dbReference type="FunFam" id="1.20.1250.20:FF:000134">
    <property type="entry name" value="MFS sugar transporter protein"/>
    <property type="match status" value="1"/>
</dbReference>
<feature type="transmembrane region" description="Helical" evidence="9">
    <location>
        <begin position="102"/>
        <end position="120"/>
    </location>
</feature>
<keyword evidence="3 8" id="KW-0813">Transport</keyword>
<name>A0AAD3YEC9_9TREE</name>
<organism evidence="11 12">
    <name type="scientific">Cutaneotrichosporon spelunceum</name>
    <dbReference type="NCBI Taxonomy" id="1672016"/>
    <lineage>
        <taxon>Eukaryota</taxon>
        <taxon>Fungi</taxon>
        <taxon>Dikarya</taxon>
        <taxon>Basidiomycota</taxon>
        <taxon>Agaricomycotina</taxon>
        <taxon>Tremellomycetes</taxon>
        <taxon>Trichosporonales</taxon>
        <taxon>Trichosporonaceae</taxon>
        <taxon>Cutaneotrichosporon</taxon>
    </lineage>
</organism>
<feature type="transmembrane region" description="Helical" evidence="9">
    <location>
        <begin position="132"/>
        <end position="151"/>
    </location>
</feature>
<feature type="transmembrane region" description="Helical" evidence="9">
    <location>
        <begin position="163"/>
        <end position="186"/>
    </location>
</feature>